<dbReference type="EMBL" id="CALTRL010000431">
    <property type="protein sequence ID" value="CAH7668072.1"/>
    <property type="molecule type" value="Genomic_DNA"/>
</dbReference>
<gene>
    <name evidence="2" type="ORF">PPACK8108_LOCUS2541</name>
    <name evidence="3" type="ORF">PPACK8108_LOCUS4620</name>
</gene>
<feature type="compositionally biased region" description="Polar residues" evidence="1">
    <location>
        <begin position="15"/>
        <end position="32"/>
    </location>
</feature>
<evidence type="ECO:0000256" key="1">
    <source>
        <dbReference type="SAM" id="MobiDB-lite"/>
    </source>
</evidence>
<name>A0AAV0AJ97_PHAPC</name>
<evidence type="ECO:0000313" key="2">
    <source>
        <dbReference type="EMBL" id="CAH7668072.1"/>
    </source>
</evidence>
<organism evidence="2 4">
    <name type="scientific">Phakopsora pachyrhizi</name>
    <name type="common">Asian soybean rust disease fungus</name>
    <dbReference type="NCBI Taxonomy" id="170000"/>
    <lineage>
        <taxon>Eukaryota</taxon>
        <taxon>Fungi</taxon>
        <taxon>Dikarya</taxon>
        <taxon>Basidiomycota</taxon>
        <taxon>Pucciniomycotina</taxon>
        <taxon>Pucciniomycetes</taxon>
        <taxon>Pucciniales</taxon>
        <taxon>Phakopsoraceae</taxon>
        <taxon>Phakopsora</taxon>
    </lineage>
</organism>
<proteinExistence type="predicted"/>
<dbReference type="EMBL" id="CALTRL010000863">
    <property type="protein sequence ID" value="CAH7669957.1"/>
    <property type="molecule type" value="Genomic_DNA"/>
</dbReference>
<evidence type="ECO:0000313" key="3">
    <source>
        <dbReference type="EMBL" id="CAH7669957.1"/>
    </source>
</evidence>
<dbReference type="AlphaFoldDB" id="A0AAV0AJ97"/>
<accession>A0AAV0AJ97</accession>
<feature type="region of interest" description="Disordered" evidence="1">
    <location>
        <begin position="1"/>
        <end position="119"/>
    </location>
</feature>
<feature type="compositionally biased region" description="Basic and acidic residues" evidence="1">
    <location>
        <begin position="34"/>
        <end position="57"/>
    </location>
</feature>
<dbReference type="Proteomes" id="UP001153365">
    <property type="component" value="Unassembled WGS sequence"/>
</dbReference>
<evidence type="ECO:0000313" key="4">
    <source>
        <dbReference type="Proteomes" id="UP001153365"/>
    </source>
</evidence>
<comment type="caution">
    <text evidence="2">The sequence shown here is derived from an EMBL/GenBank/DDBJ whole genome shotgun (WGS) entry which is preliminary data.</text>
</comment>
<sequence length="119" mass="12994">MRSATRRKEDKESSRTLSSPTDSELTINSVTTRPELDLRQGISTRKDLPDPRKEANTKKTVGGGATDEHSVGGGEDMINEEAEADGSLIDLQAQPAAKSEHIHPSESYSQHNIHHHPEG</sequence>
<protein>
    <submittedName>
        <fullName evidence="2">Uncharacterized protein</fullName>
    </submittedName>
</protein>
<keyword evidence="4" id="KW-1185">Reference proteome</keyword>
<feature type="compositionally biased region" description="Basic and acidic residues" evidence="1">
    <location>
        <begin position="1"/>
        <end position="14"/>
    </location>
</feature>
<feature type="compositionally biased region" description="Gly residues" evidence="1">
    <location>
        <begin position="61"/>
        <end position="75"/>
    </location>
</feature>
<reference evidence="2" key="1">
    <citation type="submission" date="2022-06" db="EMBL/GenBank/DDBJ databases">
        <authorList>
            <consortium name="SYNGENTA / RWTH Aachen University"/>
        </authorList>
    </citation>
    <scope>NUCLEOTIDE SEQUENCE</scope>
</reference>